<dbReference type="RefSeq" id="XP_062733838.1">
    <property type="nucleotide sequence ID" value="XM_062878011.1"/>
</dbReference>
<dbReference type="EMBL" id="JAFFGZ010000005">
    <property type="protein sequence ID" value="KAK4644862.1"/>
    <property type="molecule type" value="Genomic_DNA"/>
</dbReference>
<feature type="region of interest" description="Disordered" evidence="1">
    <location>
        <begin position="374"/>
        <end position="396"/>
    </location>
</feature>
<feature type="region of interest" description="Disordered" evidence="1">
    <location>
        <begin position="305"/>
        <end position="336"/>
    </location>
</feature>
<protein>
    <recommendedName>
        <fullName evidence="4">HNH nuclease domain-containing protein</fullName>
    </recommendedName>
</protein>
<comment type="caution">
    <text evidence="2">The sequence shown here is derived from an EMBL/GenBank/DDBJ whole genome shotgun (WGS) entry which is preliminary data.</text>
</comment>
<dbReference type="Proteomes" id="UP001322138">
    <property type="component" value="Unassembled WGS sequence"/>
</dbReference>
<evidence type="ECO:0000256" key="1">
    <source>
        <dbReference type="SAM" id="MobiDB-lite"/>
    </source>
</evidence>
<keyword evidence="3" id="KW-1185">Reference proteome</keyword>
<feature type="region of interest" description="Disordered" evidence="1">
    <location>
        <begin position="424"/>
        <end position="456"/>
    </location>
</feature>
<evidence type="ECO:0000313" key="2">
    <source>
        <dbReference type="EMBL" id="KAK4644862.1"/>
    </source>
</evidence>
<gene>
    <name evidence="2" type="ORF">QC761_308655</name>
</gene>
<name>A0ABR0FPQ0_9PEZI</name>
<sequence>MDDLQTTEFDIGSIEVATINSDLSIVLTSSCVLSLPAIWDHVPDAIELYKASSEAIIWIAKAGGDCRVQFSTLLNGEPLDVAGLDPDTEVTISHLAAGCGIWVELGLDLRLKHATHPELEHSNPEAVYFLHHPDLSSSLIAPPELPFASFQELKVDVHYHINMSYSTDDQTEATETTGLPLEDRLEEAMTLLDIGLQKLIGVKKSIPGVKVTKSNNELPSLIGIAPAVWNIPYLQSMTVHAQMIPSLARSIVRLKHSQSPSLRRKVEGLMPGDIDPEIWDVDDEIEDEIRKRLWLRCQTGIRSDPIQRISTSQTNADDNRQEEAPQRLFGGPKSAEERCGPRECAEAIINPLHYASTANQLAHYCDIPEGIYDEDNDYDEGYDADDSPSETDSFSPYSSSYIGALHSDDWQGSSEAEYFYTDGQGNVVTLQQDSDSTEPEAVGRDRSSSIDTMDFE</sequence>
<dbReference type="GeneID" id="87897493"/>
<proteinExistence type="predicted"/>
<feature type="compositionally biased region" description="Polar residues" evidence="1">
    <location>
        <begin position="424"/>
        <end position="434"/>
    </location>
</feature>
<evidence type="ECO:0000313" key="3">
    <source>
        <dbReference type="Proteomes" id="UP001322138"/>
    </source>
</evidence>
<evidence type="ECO:0008006" key="4">
    <source>
        <dbReference type="Google" id="ProtNLM"/>
    </source>
</evidence>
<feature type="compositionally biased region" description="Acidic residues" evidence="1">
    <location>
        <begin position="374"/>
        <end position="389"/>
    </location>
</feature>
<accession>A0ABR0FPQ0</accession>
<reference evidence="2 3" key="1">
    <citation type="journal article" date="2023" name="bioRxiv">
        <title>High-quality genome assemblies of four members of thePodospora anserinaspecies complex.</title>
        <authorList>
            <person name="Ament-Velasquez S.L."/>
            <person name="Vogan A.A."/>
            <person name="Wallerman O."/>
            <person name="Hartmann F."/>
            <person name="Gautier V."/>
            <person name="Silar P."/>
            <person name="Giraud T."/>
            <person name="Johannesson H."/>
        </authorList>
    </citation>
    <scope>NUCLEOTIDE SEQUENCE [LARGE SCALE GENOMIC DNA]</scope>
    <source>
        <strain evidence="2 3">CBS 112042</strain>
    </source>
</reference>
<organism evidence="2 3">
    <name type="scientific">Podospora bellae-mahoneyi</name>
    <dbReference type="NCBI Taxonomy" id="2093777"/>
    <lineage>
        <taxon>Eukaryota</taxon>
        <taxon>Fungi</taxon>
        <taxon>Dikarya</taxon>
        <taxon>Ascomycota</taxon>
        <taxon>Pezizomycotina</taxon>
        <taxon>Sordariomycetes</taxon>
        <taxon>Sordariomycetidae</taxon>
        <taxon>Sordariales</taxon>
        <taxon>Podosporaceae</taxon>
        <taxon>Podospora</taxon>
    </lineage>
</organism>